<comment type="caution">
    <text evidence="2">The sequence shown here is derived from an EMBL/GenBank/DDBJ whole genome shotgun (WGS) entry which is preliminary data.</text>
</comment>
<proteinExistence type="predicted"/>
<dbReference type="RefSeq" id="WP_266127979.1">
    <property type="nucleotide sequence ID" value="NZ_JANIDV010000008.1"/>
</dbReference>
<evidence type="ECO:0000313" key="3">
    <source>
        <dbReference type="Proteomes" id="UP001165633"/>
    </source>
</evidence>
<feature type="transmembrane region" description="Helical" evidence="1">
    <location>
        <begin position="105"/>
        <end position="122"/>
    </location>
</feature>
<keyword evidence="1" id="KW-0812">Transmembrane</keyword>
<accession>A0ABT3WD66</accession>
<dbReference type="EMBL" id="JANIDV010000008">
    <property type="protein sequence ID" value="MCX5617001.1"/>
    <property type="molecule type" value="Genomic_DNA"/>
</dbReference>
<gene>
    <name evidence="2" type="ORF">NQF87_08475</name>
</gene>
<keyword evidence="3" id="KW-1185">Reference proteome</keyword>
<keyword evidence="1" id="KW-0472">Membrane</keyword>
<evidence type="ECO:0000256" key="1">
    <source>
        <dbReference type="SAM" id="Phobius"/>
    </source>
</evidence>
<feature type="transmembrane region" description="Helical" evidence="1">
    <location>
        <begin position="128"/>
        <end position="147"/>
    </location>
</feature>
<protein>
    <recommendedName>
        <fullName evidence="4">DUF2335 domain-containing protein</fullName>
    </recommendedName>
</protein>
<dbReference type="Proteomes" id="UP001165633">
    <property type="component" value="Unassembled WGS sequence"/>
</dbReference>
<evidence type="ECO:0008006" key="4">
    <source>
        <dbReference type="Google" id="ProtNLM"/>
    </source>
</evidence>
<name>A0ABT3WD66_9PROT</name>
<evidence type="ECO:0000313" key="2">
    <source>
        <dbReference type="EMBL" id="MCX5617001.1"/>
    </source>
</evidence>
<organism evidence="2 3">
    <name type="scientific">Bombella dulcis</name>
    <dbReference type="NCBI Taxonomy" id="2967339"/>
    <lineage>
        <taxon>Bacteria</taxon>
        <taxon>Pseudomonadati</taxon>
        <taxon>Pseudomonadota</taxon>
        <taxon>Alphaproteobacteria</taxon>
        <taxon>Acetobacterales</taxon>
        <taxon>Acetobacteraceae</taxon>
        <taxon>Bombella</taxon>
    </lineage>
</organism>
<sequence length="165" mass="17645">MTDSEEAPPRKYSSPAGAAKVHTISLGGENLQTGIVQASKVVHTQKLHVGPLPSASDLEAYSKIGKNGEVLDLILAMARKNNETQNDTAYRAQWFAFLSDISRTFIGLIFGLGCLSVAYKLAIHDHMYVAGIVATTTLLIGLAVLVIRTLPTKAGPPSLSKNDEK</sequence>
<keyword evidence="1" id="KW-1133">Transmembrane helix</keyword>
<reference evidence="2" key="1">
    <citation type="submission" date="2022-07" db="EMBL/GenBank/DDBJ databases">
        <title>Bombella genomes.</title>
        <authorList>
            <person name="Harer L."/>
            <person name="Styblova S."/>
            <person name="Ehrmann M."/>
        </authorList>
    </citation>
    <scope>NUCLEOTIDE SEQUENCE</scope>
    <source>
        <strain evidence="2">TMW 2.2559</strain>
    </source>
</reference>